<dbReference type="EMBL" id="AEUP01000030">
    <property type="protein sequence ID" value="EGE47170.1"/>
    <property type="molecule type" value="Genomic_DNA"/>
</dbReference>
<gene>
    <name evidence="1" type="ORF">APO_1852</name>
</gene>
<sequence length="77" mass="7912">MPAQLLTGANDMNATEISAILGVVGTVAGLAEKYGPEVYETVKEAIEQSKSKTGPTVADIEAIFAKCKADNAAIQSA</sequence>
<dbReference type="AlphaFoldDB" id="F1YV65"/>
<organism evidence="1 2">
    <name type="scientific">Acetobacter pomorum DM001</name>
    <dbReference type="NCBI Taxonomy" id="945681"/>
    <lineage>
        <taxon>Bacteria</taxon>
        <taxon>Pseudomonadati</taxon>
        <taxon>Pseudomonadota</taxon>
        <taxon>Alphaproteobacteria</taxon>
        <taxon>Acetobacterales</taxon>
        <taxon>Acetobacteraceae</taxon>
        <taxon>Acetobacter</taxon>
    </lineage>
</organism>
<evidence type="ECO:0000313" key="1">
    <source>
        <dbReference type="EMBL" id="EGE47170.1"/>
    </source>
</evidence>
<name>F1YV65_9PROT</name>
<comment type="caution">
    <text evidence="1">The sequence shown here is derived from an EMBL/GenBank/DDBJ whole genome shotgun (WGS) entry which is preliminary data.</text>
</comment>
<proteinExistence type="predicted"/>
<evidence type="ECO:0000313" key="2">
    <source>
        <dbReference type="Proteomes" id="UP000018454"/>
    </source>
</evidence>
<protein>
    <submittedName>
        <fullName evidence="1">Uncharacterized protein</fullName>
    </submittedName>
</protein>
<accession>F1YV65</accession>
<dbReference type="Proteomes" id="UP000018454">
    <property type="component" value="Unassembled WGS sequence"/>
</dbReference>
<reference evidence="1 2" key="1">
    <citation type="journal article" date="2011" name="Science">
        <title>Drosophila microbiome modulates host developmental and metabolic homeostasis via insulin signaling.</title>
        <authorList>
            <person name="Shin S.C."/>
            <person name="Kim S.H."/>
            <person name="You H."/>
            <person name="Kim B."/>
            <person name="Kim A.C."/>
            <person name="Lee K.A."/>
            <person name="Yoon J.H."/>
            <person name="Ryu J.H."/>
            <person name="Lee W.J."/>
        </authorList>
    </citation>
    <scope>NUCLEOTIDE SEQUENCE [LARGE SCALE GENOMIC DNA]</scope>
    <source>
        <strain evidence="1 2">DM001</strain>
    </source>
</reference>